<dbReference type="Proteomes" id="UP000665020">
    <property type="component" value="Chromosome"/>
</dbReference>
<dbReference type="EMBL" id="CP046640">
    <property type="protein sequence ID" value="QTL98035.1"/>
    <property type="molecule type" value="Genomic_DNA"/>
</dbReference>
<dbReference type="AlphaFoldDB" id="A0A8A7KD57"/>
<dbReference type="Pfam" id="PF04977">
    <property type="entry name" value="DivIC"/>
    <property type="match status" value="1"/>
</dbReference>
<name>A0A8A7KD57_9FIRM</name>
<reference evidence="3" key="1">
    <citation type="submission" date="2019-12" db="EMBL/GenBank/DDBJ databases">
        <authorList>
            <person name="zhang j."/>
            <person name="sun C.M."/>
        </authorList>
    </citation>
    <scope>NUCLEOTIDE SEQUENCE</scope>
    <source>
        <strain evidence="3">NS-1</strain>
    </source>
</reference>
<organism evidence="3 4">
    <name type="scientific">Iocasia fonsfrigidae</name>
    <dbReference type="NCBI Taxonomy" id="2682810"/>
    <lineage>
        <taxon>Bacteria</taxon>
        <taxon>Bacillati</taxon>
        <taxon>Bacillota</taxon>
        <taxon>Clostridia</taxon>
        <taxon>Halanaerobiales</taxon>
        <taxon>Halanaerobiaceae</taxon>
        <taxon>Iocasia</taxon>
    </lineage>
</organism>
<evidence type="ECO:0000256" key="1">
    <source>
        <dbReference type="SAM" id="Coils"/>
    </source>
</evidence>
<accession>A0A8A7KD57</accession>
<proteinExistence type="predicted"/>
<keyword evidence="1" id="KW-0175">Coiled coil</keyword>
<keyword evidence="4" id="KW-1185">Reference proteome</keyword>
<keyword evidence="2" id="KW-0812">Transmembrane</keyword>
<evidence type="ECO:0000313" key="3">
    <source>
        <dbReference type="EMBL" id="QTL98035.1"/>
    </source>
</evidence>
<keyword evidence="2" id="KW-1133">Transmembrane helix</keyword>
<feature type="coiled-coil region" evidence="1">
    <location>
        <begin position="66"/>
        <end position="93"/>
    </location>
</feature>
<gene>
    <name evidence="3" type="ORF">GM661_08635</name>
</gene>
<protein>
    <recommendedName>
        <fullName evidence="5">Cell division protein FtsL</fullName>
    </recommendedName>
</protein>
<sequence>MGRWVNKLLQTKPKSDYNYGYINNKNSSNNKKTKNSIDFKTIISFILIVTIIALILISYICQSVNITRLNYTLTKLSKEYDKIQEENHKLNIELARNKSLARIEKLARNDLHMSEPDRVEVVVLNKEEEIKKDTVPEQKKTYFAQVLGKFFNKSVKAEELDN</sequence>
<dbReference type="KEGG" id="ifn:GM661_08635"/>
<dbReference type="InterPro" id="IPR007060">
    <property type="entry name" value="FtsL/DivIC"/>
</dbReference>
<evidence type="ECO:0000256" key="2">
    <source>
        <dbReference type="SAM" id="Phobius"/>
    </source>
</evidence>
<evidence type="ECO:0000313" key="4">
    <source>
        <dbReference type="Proteomes" id="UP000665020"/>
    </source>
</evidence>
<feature type="transmembrane region" description="Helical" evidence="2">
    <location>
        <begin position="41"/>
        <end position="60"/>
    </location>
</feature>
<keyword evidence="2" id="KW-0472">Membrane</keyword>
<evidence type="ECO:0008006" key="5">
    <source>
        <dbReference type="Google" id="ProtNLM"/>
    </source>
</evidence>